<name>A0A0C9YDC9_9AGAM</name>
<sequence>PFQSRAEWRLGKFLAENLTQAQINAFLKLDWLDSQKPSFSSARQLLDWMDALPSGPRWQVMELEVDGYNTEKKIELIYRDGLEVIESLFGNPIFAQNMSFDPLHVWRNAE</sequence>
<accession>A0A0C9YDC9</accession>
<feature type="non-terminal residue" evidence="1">
    <location>
        <position position="110"/>
    </location>
</feature>
<dbReference type="HOGENOM" id="CLU_006344_5_2_1"/>
<reference evidence="1 2" key="1">
    <citation type="submission" date="2014-04" db="EMBL/GenBank/DDBJ databases">
        <authorList>
            <consortium name="DOE Joint Genome Institute"/>
            <person name="Kuo A."/>
            <person name="Kohler A."/>
            <person name="Costa M.D."/>
            <person name="Nagy L.G."/>
            <person name="Floudas D."/>
            <person name="Copeland A."/>
            <person name="Barry K.W."/>
            <person name="Cichocki N."/>
            <person name="Veneault-Fourrey C."/>
            <person name="LaButti K."/>
            <person name="Lindquist E.A."/>
            <person name="Lipzen A."/>
            <person name="Lundell T."/>
            <person name="Morin E."/>
            <person name="Murat C."/>
            <person name="Sun H."/>
            <person name="Tunlid A."/>
            <person name="Henrissat B."/>
            <person name="Grigoriev I.V."/>
            <person name="Hibbett D.S."/>
            <person name="Martin F."/>
            <person name="Nordberg H.P."/>
            <person name="Cantor M.N."/>
            <person name="Hua S.X."/>
        </authorList>
    </citation>
    <scope>NUCLEOTIDE SEQUENCE [LARGE SCALE GENOMIC DNA]</scope>
    <source>
        <strain evidence="1 2">441</strain>
    </source>
</reference>
<organism evidence="1 2">
    <name type="scientific">Pisolithus microcarpus 441</name>
    <dbReference type="NCBI Taxonomy" id="765257"/>
    <lineage>
        <taxon>Eukaryota</taxon>
        <taxon>Fungi</taxon>
        <taxon>Dikarya</taxon>
        <taxon>Basidiomycota</taxon>
        <taxon>Agaricomycotina</taxon>
        <taxon>Agaricomycetes</taxon>
        <taxon>Agaricomycetidae</taxon>
        <taxon>Boletales</taxon>
        <taxon>Sclerodermatineae</taxon>
        <taxon>Pisolithaceae</taxon>
        <taxon>Pisolithus</taxon>
    </lineage>
</organism>
<dbReference type="InterPro" id="IPR041078">
    <property type="entry name" value="Plavaka"/>
</dbReference>
<keyword evidence="2" id="KW-1185">Reference proteome</keyword>
<reference evidence="2" key="2">
    <citation type="submission" date="2015-01" db="EMBL/GenBank/DDBJ databases">
        <title>Evolutionary Origins and Diversification of the Mycorrhizal Mutualists.</title>
        <authorList>
            <consortium name="DOE Joint Genome Institute"/>
            <consortium name="Mycorrhizal Genomics Consortium"/>
            <person name="Kohler A."/>
            <person name="Kuo A."/>
            <person name="Nagy L.G."/>
            <person name="Floudas D."/>
            <person name="Copeland A."/>
            <person name="Barry K.W."/>
            <person name="Cichocki N."/>
            <person name="Veneault-Fourrey C."/>
            <person name="LaButti K."/>
            <person name="Lindquist E.A."/>
            <person name="Lipzen A."/>
            <person name="Lundell T."/>
            <person name="Morin E."/>
            <person name="Murat C."/>
            <person name="Riley R."/>
            <person name="Ohm R."/>
            <person name="Sun H."/>
            <person name="Tunlid A."/>
            <person name="Henrissat B."/>
            <person name="Grigoriev I.V."/>
            <person name="Hibbett D.S."/>
            <person name="Martin F."/>
        </authorList>
    </citation>
    <scope>NUCLEOTIDE SEQUENCE [LARGE SCALE GENOMIC DNA]</scope>
    <source>
        <strain evidence="2">441</strain>
    </source>
</reference>
<evidence type="ECO:0000313" key="1">
    <source>
        <dbReference type="EMBL" id="KIK11804.1"/>
    </source>
</evidence>
<proteinExistence type="predicted"/>
<protein>
    <submittedName>
        <fullName evidence="1">Uncharacterized protein</fullName>
    </submittedName>
</protein>
<dbReference type="Proteomes" id="UP000054018">
    <property type="component" value="Unassembled WGS sequence"/>
</dbReference>
<feature type="non-terminal residue" evidence="1">
    <location>
        <position position="1"/>
    </location>
</feature>
<gene>
    <name evidence="1" type="ORF">PISMIDRAFT_68816</name>
</gene>
<dbReference type="EMBL" id="KN834156">
    <property type="protein sequence ID" value="KIK11804.1"/>
    <property type="molecule type" value="Genomic_DNA"/>
</dbReference>
<dbReference type="OrthoDB" id="2688393at2759"/>
<evidence type="ECO:0000313" key="2">
    <source>
        <dbReference type="Proteomes" id="UP000054018"/>
    </source>
</evidence>
<dbReference type="Pfam" id="PF18759">
    <property type="entry name" value="Plavaka"/>
    <property type="match status" value="1"/>
</dbReference>
<dbReference type="AlphaFoldDB" id="A0A0C9YDC9"/>